<dbReference type="SUPFAM" id="SSF53850">
    <property type="entry name" value="Periplasmic binding protein-like II"/>
    <property type="match status" value="1"/>
</dbReference>
<reference evidence="4" key="1">
    <citation type="submission" date="2016-06" db="EMBL/GenBank/DDBJ databases">
        <title>Four novel species of enterococci isolated from chicken manure.</title>
        <authorList>
            <person name="Van Tyne D."/>
        </authorList>
    </citation>
    <scope>NUCLEOTIDE SEQUENCE [LARGE SCALE GENOMIC DNA]</scope>
    <source>
        <strain evidence="4">JM9A</strain>
    </source>
</reference>
<feature type="chain" id="PRO_5046435321" description="ABC transporter substrate-binding protein" evidence="2">
    <location>
        <begin position="23"/>
        <end position="526"/>
    </location>
</feature>
<evidence type="ECO:0000313" key="4">
    <source>
        <dbReference type="Proteomes" id="UP001429357"/>
    </source>
</evidence>
<dbReference type="EMBL" id="MAEI02000001">
    <property type="protein sequence ID" value="MEO1780788.1"/>
    <property type="molecule type" value="Genomic_DNA"/>
</dbReference>
<evidence type="ECO:0000256" key="1">
    <source>
        <dbReference type="ARBA" id="ARBA00022729"/>
    </source>
</evidence>
<protein>
    <recommendedName>
        <fullName evidence="5">ABC transporter substrate-binding protein</fullName>
    </recommendedName>
</protein>
<dbReference type="Proteomes" id="UP001429357">
    <property type="component" value="Unassembled WGS sequence"/>
</dbReference>
<accession>A0ABV0F175</accession>
<evidence type="ECO:0008006" key="5">
    <source>
        <dbReference type="Google" id="ProtNLM"/>
    </source>
</evidence>
<reference evidence="3 4" key="2">
    <citation type="submission" date="2024-02" db="EMBL/GenBank/DDBJ databases">
        <title>The Genome Sequence of Enterococcus diestrammenae JM9A.</title>
        <authorList>
            <person name="Earl A."/>
            <person name="Manson A."/>
            <person name="Gilmore M."/>
            <person name="Sanders J."/>
            <person name="Shea T."/>
            <person name="Howe W."/>
            <person name="Livny J."/>
            <person name="Cuomo C."/>
            <person name="Neafsey D."/>
            <person name="Birren B."/>
        </authorList>
    </citation>
    <scope>NUCLEOTIDE SEQUENCE [LARGE SCALE GENOMIC DNA]</scope>
    <source>
        <strain evidence="3 4">JM9A</strain>
    </source>
</reference>
<dbReference type="Gene3D" id="3.40.190.10">
    <property type="entry name" value="Periplasmic binding protein-like II"/>
    <property type="match status" value="2"/>
</dbReference>
<evidence type="ECO:0000256" key="2">
    <source>
        <dbReference type="SAM" id="SignalP"/>
    </source>
</evidence>
<dbReference type="RefSeq" id="WP_161869702.1">
    <property type="nucleotide sequence ID" value="NZ_MAEI02000001.1"/>
</dbReference>
<name>A0ABV0F175_9ENTE</name>
<keyword evidence="4" id="KW-1185">Reference proteome</keyword>
<dbReference type="PROSITE" id="PS51257">
    <property type="entry name" value="PROKAR_LIPOPROTEIN"/>
    <property type="match status" value="1"/>
</dbReference>
<comment type="caution">
    <text evidence="3">The sequence shown here is derived from an EMBL/GenBank/DDBJ whole genome shotgun (WGS) entry which is preliminary data.</text>
</comment>
<proteinExistence type="predicted"/>
<feature type="signal peptide" evidence="2">
    <location>
        <begin position="1"/>
        <end position="22"/>
    </location>
</feature>
<evidence type="ECO:0000313" key="3">
    <source>
        <dbReference type="EMBL" id="MEO1780788.1"/>
    </source>
</evidence>
<dbReference type="PANTHER" id="PTHR43649">
    <property type="entry name" value="ARABINOSE-BINDING PROTEIN-RELATED"/>
    <property type="match status" value="1"/>
</dbReference>
<organism evidence="3 4">
    <name type="scientific">Enterococcus diestrammenae</name>
    <dbReference type="NCBI Taxonomy" id="1155073"/>
    <lineage>
        <taxon>Bacteria</taxon>
        <taxon>Bacillati</taxon>
        <taxon>Bacillota</taxon>
        <taxon>Bacilli</taxon>
        <taxon>Lactobacillales</taxon>
        <taxon>Enterococcaceae</taxon>
        <taxon>Enterococcus</taxon>
    </lineage>
</organism>
<keyword evidence="1 2" id="KW-0732">Signal</keyword>
<dbReference type="InterPro" id="IPR050490">
    <property type="entry name" value="Bact_solute-bd_prot1"/>
</dbReference>
<gene>
    <name evidence="3" type="ORF">BAU18_000339</name>
</gene>
<sequence>MKKWKTILVGSAVASATLLSLAACGGGTGESSEKKDDGSISLMAPDMTDVHPKREDLWMWDEYEKISGVKVNWEEVKDWGDKKQLIISKKTLPDAFYNLGFSNEELVKYGEQGLFIPLEDLIKEHAPNLVKLMEEDPTIEKAITSPDGHIYSLPYTCSDPMGGGRAFKMYFNKAWLEKLGLEAPTNTTELEEVLEAFVTKDPNGNGKADEQGYYMDSGQFGPLELMVKSAFGLNSAGRTAMENNYYLDENGELQFVFSSDNMKEVWKYEANLYKKGLIAKTAFAGVDYDKWVADASKDTVGMFSWVGRDFIGAEAMNNYVPTTILNGPDGTGGTLVTQSSVMGTSSFTITKDAADPAKLIEWVDYFYGPEGTELGFFGKEGETYEVKENGDKVYVDKILNYAKGSQLGAFQFVDNVYGGFYPYNEPTEREKEIAYGRTPEEYTDAPLENLPEVVLPTFMSTSEESAELSTITTDMNKYIEQARVQFVTGKWDIDEKWDEYLAQLKNIGLDKWVEIRQAQYARYMEE</sequence>
<dbReference type="PANTHER" id="PTHR43649:SF33">
    <property type="entry name" value="POLYGALACTURONAN_RHAMNOGALACTURONAN-BINDING PROTEIN YTCQ"/>
    <property type="match status" value="1"/>
</dbReference>